<comment type="caution">
    <text evidence="2">The sequence shown here is derived from an EMBL/GenBank/DDBJ whole genome shotgun (WGS) entry which is preliminary data.</text>
</comment>
<feature type="region of interest" description="Disordered" evidence="1">
    <location>
        <begin position="82"/>
        <end position="104"/>
    </location>
</feature>
<dbReference type="Pfam" id="PF20354">
    <property type="entry name" value="DUF6649"/>
    <property type="match status" value="1"/>
</dbReference>
<dbReference type="Proteomes" id="UP001302812">
    <property type="component" value="Unassembled WGS sequence"/>
</dbReference>
<organism evidence="2 3">
    <name type="scientific">Canariomyces notabilis</name>
    <dbReference type="NCBI Taxonomy" id="2074819"/>
    <lineage>
        <taxon>Eukaryota</taxon>
        <taxon>Fungi</taxon>
        <taxon>Dikarya</taxon>
        <taxon>Ascomycota</taxon>
        <taxon>Pezizomycotina</taxon>
        <taxon>Sordariomycetes</taxon>
        <taxon>Sordariomycetidae</taxon>
        <taxon>Sordariales</taxon>
        <taxon>Chaetomiaceae</taxon>
        <taxon>Canariomyces</taxon>
    </lineage>
</organism>
<dbReference type="GeneID" id="89939740"/>
<dbReference type="InterPro" id="IPR046591">
    <property type="entry name" value="DUF6649"/>
</dbReference>
<sequence length="256" mass="28702">MDGLGIDHRLHHHHHQYHHAPFATTQQPTKTPRKRKPEAPPENNERLSKRMSLLNLEHSGQKLYVPVENTNWQSTAILPSSTTAQTSFTTTHKKKSSPVDDDSQMRLDDTKYKVYIYNLDEELSSDSESESGKLVFLPDIEKHLRTSRIPIPPFIRDPPDPASPAGRELVLYGVPSSISVPEERDSVRKAIIEARARARERQLAGLSPRKEVEEQARVVGEGDVPMDAEPNGFAVVAPVDVNVPAEEEDPDAMDLD</sequence>
<dbReference type="AlphaFoldDB" id="A0AAN6QHR1"/>
<accession>A0AAN6QHR1</accession>
<dbReference type="RefSeq" id="XP_064667979.1">
    <property type="nucleotide sequence ID" value="XM_064815615.1"/>
</dbReference>
<gene>
    <name evidence="2" type="ORF">N656DRAFT_781599</name>
</gene>
<keyword evidence="3" id="KW-1185">Reference proteome</keyword>
<feature type="region of interest" description="Disordered" evidence="1">
    <location>
        <begin position="12"/>
        <end position="47"/>
    </location>
</feature>
<evidence type="ECO:0000313" key="3">
    <source>
        <dbReference type="Proteomes" id="UP001302812"/>
    </source>
</evidence>
<protein>
    <submittedName>
        <fullName evidence="2">Uncharacterized protein</fullName>
    </submittedName>
</protein>
<evidence type="ECO:0000313" key="2">
    <source>
        <dbReference type="EMBL" id="KAK4110409.1"/>
    </source>
</evidence>
<proteinExistence type="predicted"/>
<dbReference type="EMBL" id="MU853350">
    <property type="protein sequence ID" value="KAK4110409.1"/>
    <property type="molecule type" value="Genomic_DNA"/>
</dbReference>
<reference evidence="2" key="2">
    <citation type="submission" date="2023-05" db="EMBL/GenBank/DDBJ databases">
        <authorList>
            <consortium name="Lawrence Berkeley National Laboratory"/>
            <person name="Steindorff A."/>
            <person name="Hensen N."/>
            <person name="Bonometti L."/>
            <person name="Westerberg I."/>
            <person name="Brannstrom I.O."/>
            <person name="Guillou S."/>
            <person name="Cros-Aarteil S."/>
            <person name="Calhoun S."/>
            <person name="Haridas S."/>
            <person name="Kuo A."/>
            <person name="Mondo S."/>
            <person name="Pangilinan J."/>
            <person name="Riley R."/>
            <person name="Labutti K."/>
            <person name="Andreopoulos B."/>
            <person name="Lipzen A."/>
            <person name="Chen C."/>
            <person name="Yanf M."/>
            <person name="Daum C."/>
            <person name="Ng V."/>
            <person name="Clum A."/>
            <person name="Ohm R."/>
            <person name="Martin F."/>
            <person name="Silar P."/>
            <person name="Natvig D."/>
            <person name="Lalanne C."/>
            <person name="Gautier V."/>
            <person name="Ament-Velasquez S.L."/>
            <person name="Kruys A."/>
            <person name="Hutchinson M.I."/>
            <person name="Powell A.J."/>
            <person name="Barry K."/>
            <person name="Miller A.N."/>
            <person name="Grigoriev I.V."/>
            <person name="Debuchy R."/>
            <person name="Gladieux P."/>
            <person name="Thoren M.H."/>
            <person name="Johannesson H."/>
        </authorList>
    </citation>
    <scope>NUCLEOTIDE SEQUENCE</scope>
    <source>
        <strain evidence="2">CBS 508.74</strain>
    </source>
</reference>
<reference evidence="2" key="1">
    <citation type="journal article" date="2023" name="Mol. Phylogenet. Evol.">
        <title>Genome-scale phylogeny and comparative genomics of the fungal order Sordariales.</title>
        <authorList>
            <person name="Hensen N."/>
            <person name="Bonometti L."/>
            <person name="Westerberg I."/>
            <person name="Brannstrom I.O."/>
            <person name="Guillou S."/>
            <person name="Cros-Aarteil S."/>
            <person name="Calhoun S."/>
            <person name="Haridas S."/>
            <person name="Kuo A."/>
            <person name="Mondo S."/>
            <person name="Pangilinan J."/>
            <person name="Riley R."/>
            <person name="LaButti K."/>
            <person name="Andreopoulos B."/>
            <person name="Lipzen A."/>
            <person name="Chen C."/>
            <person name="Yan M."/>
            <person name="Daum C."/>
            <person name="Ng V."/>
            <person name="Clum A."/>
            <person name="Steindorff A."/>
            <person name="Ohm R.A."/>
            <person name="Martin F."/>
            <person name="Silar P."/>
            <person name="Natvig D.O."/>
            <person name="Lalanne C."/>
            <person name="Gautier V."/>
            <person name="Ament-Velasquez S.L."/>
            <person name="Kruys A."/>
            <person name="Hutchinson M.I."/>
            <person name="Powell A.J."/>
            <person name="Barry K."/>
            <person name="Miller A.N."/>
            <person name="Grigoriev I.V."/>
            <person name="Debuchy R."/>
            <person name="Gladieux P."/>
            <person name="Hiltunen Thoren M."/>
            <person name="Johannesson H."/>
        </authorList>
    </citation>
    <scope>NUCLEOTIDE SEQUENCE</scope>
    <source>
        <strain evidence="2">CBS 508.74</strain>
    </source>
</reference>
<name>A0AAN6QHR1_9PEZI</name>
<evidence type="ECO:0000256" key="1">
    <source>
        <dbReference type="SAM" id="MobiDB-lite"/>
    </source>
</evidence>
<feature type="compositionally biased region" description="Basic and acidic residues" evidence="1">
    <location>
        <begin position="37"/>
        <end position="47"/>
    </location>
</feature>